<keyword evidence="1" id="KW-0813">Transport</keyword>
<dbReference type="InterPro" id="IPR008254">
    <property type="entry name" value="Flavodoxin/NO_synth"/>
</dbReference>
<comment type="caution">
    <text evidence="4">The sequence shown here is derived from an EMBL/GenBank/DDBJ whole genome shotgun (WGS) entry which is preliminary data.</text>
</comment>
<sequence length="110" mass="11896">MVKDDKQAAAAAIHDSDGFLLGSSTIVGDALPPVYEMFLGLNPVVDKGKVAGAFGSYGWSGEAVGNLIARMKQLRFNVVGEGYKARFKPSAEQLEGAREYGREFARTLRR</sequence>
<evidence type="ECO:0000256" key="1">
    <source>
        <dbReference type="ARBA" id="ARBA00022448"/>
    </source>
</evidence>
<name>A0A645I730_9ZZZZ</name>
<dbReference type="EC" id="1.6.3.4" evidence="4"/>
<evidence type="ECO:0000259" key="3">
    <source>
        <dbReference type="PROSITE" id="PS50902"/>
    </source>
</evidence>
<feature type="domain" description="Flavodoxin-like" evidence="3">
    <location>
        <begin position="1"/>
        <end position="105"/>
    </location>
</feature>
<reference evidence="4" key="1">
    <citation type="submission" date="2019-08" db="EMBL/GenBank/DDBJ databases">
        <authorList>
            <person name="Kucharzyk K."/>
            <person name="Murdoch R.W."/>
            <person name="Higgins S."/>
            <person name="Loffler F."/>
        </authorList>
    </citation>
    <scope>NUCLEOTIDE SEQUENCE</scope>
</reference>
<dbReference type="GO" id="GO:0010181">
    <property type="term" value="F:FMN binding"/>
    <property type="evidence" value="ECO:0007669"/>
    <property type="project" value="InterPro"/>
</dbReference>
<dbReference type="EMBL" id="VSSQ01107967">
    <property type="protein sequence ID" value="MPN46910.1"/>
    <property type="molecule type" value="Genomic_DNA"/>
</dbReference>
<dbReference type="GO" id="GO:0016491">
    <property type="term" value="F:oxidoreductase activity"/>
    <property type="evidence" value="ECO:0007669"/>
    <property type="project" value="UniProtKB-KW"/>
</dbReference>
<organism evidence="4">
    <name type="scientific">bioreactor metagenome</name>
    <dbReference type="NCBI Taxonomy" id="1076179"/>
    <lineage>
        <taxon>unclassified sequences</taxon>
        <taxon>metagenomes</taxon>
        <taxon>ecological metagenomes</taxon>
    </lineage>
</organism>
<protein>
    <submittedName>
        <fullName evidence="4">Flavo-diiron protein FprA2</fullName>
        <ecNumber evidence="4">1.6.3.4</ecNumber>
    </submittedName>
</protein>
<dbReference type="PANTHER" id="PTHR32145:SF11">
    <property type="entry name" value="DIFLAVIN FLAVOPROTEIN A 2-RELATED"/>
    <property type="match status" value="1"/>
</dbReference>
<gene>
    <name evidence="4" type="primary">fprA2_2</name>
    <name evidence="4" type="ORF">SDC9_194509</name>
</gene>
<dbReference type="PANTHER" id="PTHR32145">
    <property type="entry name" value="DIFLAVIN FLAVOPROTEIN A 2-RELATED"/>
    <property type="match status" value="1"/>
</dbReference>
<proteinExistence type="predicted"/>
<dbReference type="AlphaFoldDB" id="A0A645I730"/>
<dbReference type="SUPFAM" id="SSF52218">
    <property type="entry name" value="Flavoproteins"/>
    <property type="match status" value="1"/>
</dbReference>
<keyword evidence="4" id="KW-0560">Oxidoreductase</keyword>
<dbReference type="PROSITE" id="PS50902">
    <property type="entry name" value="FLAVODOXIN_LIKE"/>
    <property type="match status" value="1"/>
</dbReference>
<dbReference type="InterPro" id="IPR051285">
    <property type="entry name" value="NADH_oxidoreductase_modular"/>
</dbReference>
<keyword evidence="2" id="KW-0249">Electron transport</keyword>
<accession>A0A645I730</accession>
<evidence type="ECO:0000256" key="2">
    <source>
        <dbReference type="ARBA" id="ARBA00022982"/>
    </source>
</evidence>
<dbReference type="Gene3D" id="3.40.50.360">
    <property type="match status" value="1"/>
</dbReference>
<dbReference type="InterPro" id="IPR029039">
    <property type="entry name" value="Flavoprotein-like_sf"/>
</dbReference>
<evidence type="ECO:0000313" key="4">
    <source>
        <dbReference type="EMBL" id="MPN46910.1"/>
    </source>
</evidence>